<gene>
    <name evidence="11" type="ORF">V1264_008706</name>
</gene>
<evidence type="ECO:0000256" key="2">
    <source>
        <dbReference type="ARBA" id="ARBA00009747"/>
    </source>
</evidence>
<dbReference type="GO" id="GO:0016779">
    <property type="term" value="F:nucleotidyltransferase activity"/>
    <property type="evidence" value="ECO:0007669"/>
    <property type="project" value="UniProtKB-KW"/>
</dbReference>
<evidence type="ECO:0000256" key="3">
    <source>
        <dbReference type="ARBA" id="ARBA00022679"/>
    </source>
</evidence>
<accession>A0AAN9ATS6</accession>
<comment type="caution">
    <text evidence="11">The sequence shown here is derived from an EMBL/GenBank/DDBJ whole genome shotgun (WGS) entry which is preliminary data.</text>
</comment>
<dbReference type="Proteomes" id="UP001374579">
    <property type="component" value="Unassembled WGS sequence"/>
</dbReference>
<protein>
    <recommendedName>
        <fullName evidence="9">Selenoprotein O</fullName>
    </recommendedName>
</protein>
<keyword evidence="8" id="KW-0460">Magnesium</keyword>
<dbReference type="HAMAP" id="MF_00692">
    <property type="entry name" value="SelO"/>
    <property type="match status" value="1"/>
</dbReference>
<name>A0AAN9ATS6_9CAEN</name>
<dbReference type="AlphaFoldDB" id="A0AAN9ATS6"/>
<evidence type="ECO:0000313" key="11">
    <source>
        <dbReference type="EMBL" id="KAK7093052.1"/>
    </source>
</evidence>
<keyword evidence="6" id="KW-0547">Nucleotide-binding</keyword>
<dbReference type="PANTHER" id="PTHR12153">
    <property type="entry name" value="SELENOPROTEIN O"/>
    <property type="match status" value="1"/>
</dbReference>
<evidence type="ECO:0000256" key="7">
    <source>
        <dbReference type="ARBA" id="ARBA00022840"/>
    </source>
</evidence>
<evidence type="ECO:0000256" key="10">
    <source>
        <dbReference type="SAM" id="MobiDB-lite"/>
    </source>
</evidence>
<evidence type="ECO:0000256" key="1">
    <source>
        <dbReference type="ARBA" id="ARBA00001946"/>
    </source>
</evidence>
<reference evidence="11 12" key="1">
    <citation type="submission" date="2024-02" db="EMBL/GenBank/DDBJ databases">
        <title>Chromosome-scale genome assembly of the rough periwinkle Littorina saxatilis.</title>
        <authorList>
            <person name="De Jode A."/>
            <person name="Faria R."/>
            <person name="Formenti G."/>
            <person name="Sims Y."/>
            <person name="Smith T.P."/>
            <person name="Tracey A."/>
            <person name="Wood J.M.D."/>
            <person name="Zagrodzka Z.B."/>
            <person name="Johannesson K."/>
            <person name="Butlin R.K."/>
            <person name="Leder E.H."/>
        </authorList>
    </citation>
    <scope>NUCLEOTIDE SEQUENCE [LARGE SCALE GENOMIC DNA]</scope>
    <source>
        <strain evidence="11">Snail1</strain>
        <tissue evidence="11">Muscle</tissue>
    </source>
</reference>
<feature type="compositionally biased region" description="Basic and acidic residues" evidence="10">
    <location>
        <begin position="674"/>
        <end position="683"/>
    </location>
</feature>
<dbReference type="PANTHER" id="PTHR12153:SF15">
    <property type="entry name" value="PROTEIN ADENYLYLTRANSFERASE SELO, MITOCHONDRIAL"/>
    <property type="match status" value="1"/>
</dbReference>
<dbReference type="InterPro" id="IPR003846">
    <property type="entry name" value="SelO"/>
</dbReference>
<keyword evidence="12" id="KW-1185">Reference proteome</keyword>
<evidence type="ECO:0000313" key="12">
    <source>
        <dbReference type="Proteomes" id="UP001374579"/>
    </source>
</evidence>
<evidence type="ECO:0000256" key="8">
    <source>
        <dbReference type="ARBA" id="ARBA00022842"/>
    </source>
</evidence>
<keyword evidence="7" id="KW-0067">ATP-binding</keyword>
<keyword evidence="5" id="KW-0479">Metal-binding</keyword>
<comment type="similarity">
    <text evidence="2">Belongs to the SELO family.</text>
</comment>
<organism evidence="11 12">
    <name type="scientific">Littorina saxatilis</name>
    <dbReference type="NCBI Taxonomy" id="31220"/>
    <lineage>
        <taxon>Eukaryota</taxon>
        <taxon>Metazoa</taxon>
        <taxon>Spiralia</taxon>
        <taxon>Lophotrochozoa</taxon>
        <taxon>Mollusca</taxon>
        <taxon>Gastropoda</taxon>
        <taxon>Caenogastropoda</taxon>
        <taxon>Littorinimorpha</taxon>
        <taxon>Littorinoidea</taxon>
        <taxon>Littorinidae</taxon>
        <taxon>Littorina</taxon>
    </lineage>
</organism>
<comment type="cofactor">
    <cofactor evidence="1">
        <name>Mg(2+)</name>
        <dbReference type="ChEBI" id="CHEBI:18420"/>
    </cofactor>
</comment>
<proteinExistence type="inferred from homology"/>
<evidence type="ECO:0000256" key="6">
    <source>
        <dbReference type="ARBA" id="ARBA00022741"/>
    </source>
</evidence>
<feature type="region of interest" description="Disordered" evidence="10">
    <location>
        <begin position="637"/>
        <end position="693"/>
    </location>
</feature>
<dbReference type="NCBIfam" id="NF000658">
    <property type="entry name" value="PRK00029.1"/>
    <property type="match status" value="1"/>
</dbReference>
<evidence type="ECO:0000256" key="4">
    <source>
        <dbReference type="ARBA" id="ARBA00022695"/>
    </source>
</evidence>
<evidence type="ECO:0000256" key="5">
    <source>
        <dbReference type="ARBA" id="ARBA00022723"/>
    </source>
</evidence>
<feature type="compositionally biased region" description="Low complexity" evidence="10">
    <location>
        <begin position="648"/>
        <end position="673"/>
    </location>
</feature>
<sequence length="693" mass="77658">MFRRFPRFVACHHDTNHRKGASGSPRRQISRVLWCALAPISRQLRGMATLETLNFDNKALRDLPVDPNPDNRQKQVPGACFSKVKPTPVKNPQVVAVSLPALQLLDLTPAEVERKDFAEYFAGNKLLPGSDPAAHCYCGHQFGSFAGQLGDGATMYLGEVVNKAGERWEIQFKGAGLTPYSRTADGRKVLRSSMREFLCSEAIHHLGIPTTRAGTCVTSDSKVIRDIFYSGDPKEERCTIILRIAQTFLRFGSFEIFKPADEDTGRQGPSIGRTDILKKLLDYTVSTFYPQIWEDHKDGDRQEMYLAMFREVVRRTARLVAEWQCVGWCHGVLNTDNMSIIGVTIDYGPFGFMDKYDPKFICNGSDDGGRYTYESQPEICKWNCGKLAEAIQDAVPLEKTKAELDIFDEEFSKHYTTKMRKKLGLRQKAFPEDKEMVDSLLKTMEETGSDFTNTFRCLSRMPLPGVAEFESKRSGVLDYLVTQCSTVEEMKKACSPRMDPRQLQMMMLMIQSNPGLLPALGRGFTALAGELERMEKLKELESETEVAKAGRDKEKWNEWLLKYTDRLKLEAEAANEKTVSIEAANQERVSAMNACNPRVVLRNYIAQNAIEAAEKGDYSEAQHVLKVLERPFDEAVPGKDIVSSGETKAAVNDEAAASASSSKGSNSAKPSHSSRTESYDGKPPEWSMDLRVT</sequence>
<dbReference type="GO" id="GO:0046872">
    <property type="term" value="F:metal ion binding"/>
    <property type="evidence" value="ECO:0007669"/>
    <property type="project" value="UniProtKB-KW"/>
</dbReference>
<keyword evidence="3" id="KW-0808">Transferase</keyword>
<keyword evidence="4" id="KW-0548">Nucleotidyltransferase</keyword>
<dbReference type="Pfam" id="PF02696">
    <property type="entry name" value="SelO"/>
    <property type="match status" value="1"/>
</dbReference>
<dbReference type="EMBL" id="JBAMIC010000021">
    <property type="protein sequence ID" value="KAK7093052.1"/>
    <property type="molecule type" value="Genomic_DNA"/>
</dbReference>
<dbReference type="GO" id="GO:0005524">
    <property type="term" value="F:ATP binding"/>
    <property type="evidence" value="ECO:0007669"/>
    <property type="project" value="UniProtKB-KW"/>
</dbReference>
<evidence type="ECO:0000256" key="9">
    <source>
        <dbReference type="ARBA" id="ARBA00031547"/>
    </source>
</evidence>